<proteinExistence type="predicted"/>
<name>A0ABX0ACV6_9GAMM</name>
<dbReference type="SUPFAM" id="SSF53756">
    <property type="entry name" value="UDP-Glycosyltransferase/glycogen phosphorylase"/>
    <property type="match status" value="2"/>
</dbReference>
<accession>A0ABX0ACV6</accession>
<dbReference type="CDD" id="cd03801">
    <property type="entry name" value="GT4_PimA-like"/>
    <property type="match status" value="1"/>
</dbReference>
<protein>
    <submittedName>
        <fullName evidence="2">Glycosyltransferase</fullName>
    </submittedName>
</protein>
<keyword evidence="3" id="KW-1185">Reference proteome</keyword>
<dbReference type="InterPro" id="IPR001296">
    <property type="entry name" value="Glyco_trans_1"/>
</dbReference>
<feature type="domain" description="Glycosyl transferase family 1" evidence="1">
    <location>
        <begin position="633"/>
        <end position="756"/>
    </location>
</feature>
<evidence type="ECO:0000313" key="2">
    <source>
        <dbReference type="EMBL" id="NDK38350.1"/>
    </source>
</evidence>
<dbReference type="RefSeq" id="WP_162348915.1">
    <property type="nucleotide sequence ID" value="NZ_QOVG01000003.1"/>
</dbReference>
<dbReference type="Pfam" id="PF13692">
    <property type="entry name" value="Glyco_trans_1_4"/>
    <property type="match status" value="1"/>
</dbReference>
<dbReference type="EMBL" id="QOVG01000003">
    <property type="protein sequence ID" value="NDK38350.1"/>
    <property type="molecule type" value="Genomic_DNA"/>
</dbReference>
<dbReference type="PANTHER" id="PTHR46401">
    <property type="entry name" value="GLYCOSYLTRANSFERASE WBBK-RELATED"/>
    <property type="match status" value="1"/>
</dbReference>
<organism evidence="2 3">
    <name type="scientific">Pseudoxanthomonas gei</name>
    <dbReference type="NCBI Taxonomy" id="1383030"/>
    <lineage>
        <taxon>Bacteria</taxon>
        <taxon>Pseudomonadati</taxon>
        <taxon>Pseudomonadota</taxon>
        <taxon>Gammaproteobacteria</taxon>
        <taxon>Lysobacterales</taxon>
        <taxon>Lysobacteraceae</taxon>
        <taxon>Pseudoxanthomonas</taxon>
    </lineage>
</organism>
<reference evidence="2 3" key="1">
    <citation type="submission" date="2018-07" db="EMBL/GenBank/DDBJ databases">
        <title>Whole genome Sequencing of Pseudoxanthomonas gei KCTC 32298 (T).</title>
        <authorList>
            <person name="Kumar S."/>
            <person name="Bansal K."/>
            <person name="Kaur A."/>
            <person name="Patil P."/>
            <person name="Sharma S."/>
            <person name="Patil P.B."/>
        </authorList>
    </citation>
    <scope>NUCLEOTIDE SEQUENCE [LARGE SCALE GENOMIC DNA]</scope>
    <source>
        <strain evidence="2 3">KCTC 32298</strain>
    </source>
</reference>
<dbReference type="Gene3D" id="3.40.50.2000">
    <property type="entry name" value="Glycogen Phosphorylase B"/>
    <property type="match status" value="2"/>
</dbReference>
<evidence type="ECO:0000313" key="3">
    <source>
        <dbReference type="Proteomes" id="UP001429354"/>
    </source>
</evidence>
<gene>
    <name evidence="2" type="ORF">DT603_05775</name>
</gene>
<evidence type="ECO:0000259" key="1">
    <source>
        <dbReference type="Pfam" id="PF00534"/>
    </source>
</evidence>
<dbReference type="PANTHER" id="PTHR46401:SF9">
    <property type="entry name" value="MANNOSYLTRANSFERASE A"/>
    <property type="match status" value="1"/>
</dbReference>
<dbReference type="Pfam" id="PF00534">
    <property type="entry name" value="Glycos_transf_1"/>
    <property type="match status" value="1"/>
</dbReference>
<dbReference type="CDD" id="cd03809">
    <property type="entry name" value="GT4_MtfB-like"/>
    <property type="match status" value="1"/>
</dbReference>
<comment type="caution">
    <text evidence="2">The sequence shown here is derived from an EMBL/GenBank/DDBJ whole genome shotgun (WGS) entry which is preliminary data.</text>
</comment>
<dbReference type="Proteomes" id="UP001429354">
    <property type="component" value="Unassembled WGS sequence"/>
</dbReference>
<sequence length="812" mass="89158">MANEPNRPNKPRIAMVTPLPPEMTGIAEYVAILLPALARHFDIDLYTSADLGDLDSLKARYGVHHFSELEANRDRYDEVIYQFGNSPFHSHMVDLLDRVPGIVVLHDFYLSSMLAHMDLHEDHPGLFGQELVRSHGDEAHDELLLKGHWEAARHYPASRRIIERATGVLVHSEHAADLRDAFYQDLQQRNWQTVPMPQPAVGNISPEERQAIRSRLGFSAEDFVVISLGFMADTKLNHVLLEALSEPHLSADPLLHVVFVGQNDGAEYGLMLTRKIADIPDNARISITGFVSGEAYRDYLVAADCAVQLRTRSRGETSKAVHDCMSHGLPMVVNDYGSFHELPAETVLRIAADPTPAELAQALLSLRTDPLKRAVLGMSAKHHMATVHLAQHVAAAYADAVREFARRNEVATSTGHGPGLANAVSTPVAALRRLMVDLSEVVRVDHGTGIHRVVRNLTRSLLSGGAGHGWDCVPVAHAPDGRFSEAWDYAVQQLGMAPPSHAEHLGFNSSDHLLLLDSAWEHPERFAGTIESMHLAGAKVGAVLYDLIPLRFPHYCVDFMQAVFEKWLRFVILHCDYIVCISRAVADDLRAWIGETGAATSPALHIGHVLLGSDIGEGGMTGTVSDAMQQAMQGDNAVLMVGTVEPRKRHDLALAAFEQRWQAGETSRLVIIGKQGWHVEELAGRLRRHAQLGHDLFWFESASNADLDHAYRHCSALLQASDAEGFGLPIVEAARYDKPLLLSDIAVFREIAGNAASYFTGGSVESLLACLRQEHRGTAGALSSISWEQCSLQLLGLLQDGGWDYTAETASD</sequence>